<accession>A0ACA9P8H6</accession>
<dbReference type="Proteomes" id="UP000789525">
    <property type="component" value="Unassembled WGS sequence"/>
</dbReference>
<protein>
    <submittedName>
        <fullName evidence="1">10904_t:CDS:1</fullName>
    </submittedName>
</protein>
<evidence type="ECO:0000313" key="1">
    <source>
        <dbReference type="EMBL" id="CAG8692218.1"/>
    </source>
</evidence>
<organism evidence="1 2">
    <name type="scientific">Acaulospora colombiana</name>
    <dbReference type="NCBI Taxonomy" id="27376"/>
    <lineage>
        <taxon>Eukaryota</taxon>
        <taxon>Fungi</taxon>
        <taxon>Fungi incertae sedis</taxon>
        <taxon>Mucoromycota</taxon>
        <taxon>Glomeromycotina</taxon>
        <taxon>Glomeromycetes</taxon>
        <taxon>Diversisporales</taxon>
        <taxon>Acaulosporaceae</taxon>
        <taxon>Acaulospora</taxon>
    </lineage>
</organism>
<reference evidence="1" key="1">
    <citation type="submission" date="2021-06" db="EMBL/GenBank/DDBJ databases">
        <authorList>
            <person name="Kallberg Y."/>
            <person name="Tangrot J."/>
            <person name="Rosling A."/>
        </authorList>
    </citation>
    <scope>NUCLEOTIDE SEQUENCE</scope>
    <source>
        <strain evidence="1">CL356</strain>
    </source>
</reference>
<keyword evidence="2" id="KW-1185">Reference proteome</keyword>
<comment type="caution">
    <text evidence="1">The sequence shown here is derived from an EMBL/GenBank/DDBJ whole genome shotgun (WGS) entry which is preliminary data.</text>
</comment>
<sequence>MLEESGSKLTAPNTHGSIPLLKVDLFDQDIEVSEQKSVQDAPLAMTKEANAEKSPTVQSNQNETCLLTDSLWDSAAFCRALDQTIVSTALPKLASQFNALDELTWVVSAYFLTQASLMLTLGQILTITPSKWVYIICIILFEIGSLICGIAPSMNVLIFGRAFQGIGSSGIFVSILTILSQITKLEQRPLLFGSFSGVWAVASVIGPLFGGTFTDKVTWRWCFYINLPFGAVSVAAAIFFIPSNASTGSRLYNDMTSIQKWLAMDWIGAIISIGMITALLIIFLGWESFKGERAMLPLFLFKRRTLAGASKGRTAAQSGIDIIPFMLSVVITSFGSGAFVNITGHYWSLMVLGPLIEAVGAGLLFTIDEHTIKQVFILSIDSILSIVYRIAIAGTVFNNQLSKTIAQYASSLPPEMVRAVKQSVTVIFSLPPELQGQV</sequence>
<dbReference type="EMBL" id="CAJVPT010029859">
    <property type="protein sequence ID" value="CAG8692218.1"/>
    <property type="molecule type" value="Genomic_DNA"/>
</dbReference>
<gene>
    <name evidence="1" type="ORF">ACOLOM_LOCUS9872</name>
</gene>
<evidence type="ECO:0000313" key="2">
    <source>
        <dbReference type="Proteomes" id="UP000789525"/>
    </source>
</evidence>
<name>A0ACA9P8H6_9GLOM</name>
<proteinExistence type="predicted"/>
<feature type="non-terminal residue" evidence="1">
    <location>
        <position position="438"/>
    </location>
</feature>